<dbReference type="AlphaFoldDB" id="A0A5J5I5Z4"/>
<dbReference type="Proteomes" id="UP000326364">
    <property type="component" value="Unassembled WGS sequence"/>
</dbReference>
<accession>A0A5J5I5Z4</accession>
<proteinExistence type="predicted"/>
<name>A0A5J5I5Z4_9SPHN</name>
<evidence type="ECO:0000313" key="2">
    <source>
        <dbReference type="EMBL" id="KAA9029859.1"/>
    </source>
</evidence>
<organism evidence="2 3">
    <name type="scientific">Sphingobium limneticum</name>
    <dbReference type="NCBI Taxonomy" id="1007511"/>
    <lineage>
        <taxon>Bacteria</taxon>
        <taxon>Pseudomonadati</taxon>
        <taxon>Pseudomonadota</taxon>
        <taxon>Alphaproteobacteria</taxon>
        <taxon>Sphingomonadales</taxon>
        <taxon>Sphingomonadaceae</taxon>
        <taxon>Sphingobium</taxon>
    </lineage>
</organism>
<dbReference type="Proteomes" id="UP000325933">
    <property type="component" value="Unassembled WGS sequence"/>
</dbReference>
<keyword evidence="4" id="KW-1185">Reference proteome</keyword>
<evidence type="ECO:0000313" key="3">
    <source>
        <dbReference type="Proteomes" id="UP000325933"/>
    </source>
</evidence>
<dbReference type="EMBL" id="VYQB01000007">
    <property type="protein sequence ID" value="KAA9016880.1"/>
    <property type="molecule type" value="Genomic_DNA"/>
</dbReference>
<reference evidence="3 4" key="1">
    <citation type="submission" date="2019-09" db="EMBL/GenBank/DDBJ databases">
        <authorList>
            <person name="Feng G."/>
        </authorList>
    </citation>
    <scope>NUCLEOTIDE SEQUENCE [LARGE SCALE GENOMIC DNA]</scope>
    <source>
        <strain evidence="2 3">KACC 19283</strain>
        <strain evidence="1 4">KACC 19284</strain>
    </source>
</reference>
<evidence type="ECO:0000313" key="4">
    <source>
        <dbReference type="Proteomes" id="UP000326364"/>
    </source>
</evidence>
<dbReference type="InterPro" id="IPR025534">
    <property type="entry name" value="DUF4420"/>
</dbReference>
<protein>
    <submittedName>
        <fullName evidence="2">PD-(D/E)XK motif protein</fullName>
    </submittedName>
</protein>
<dbReference type="EMBL" id="VYQA01000007">
    <property type="protein sequence ID" value="KAA9029859.1"/>
    <property type="molecule type" value="Genomic_DNA"/>
</dbReference>
<dbReference type="Pfam" id="PF14390">
    <property type="entry name" value="DUF4420"/>
    <property type="match status" value="1"/>
</dbReference>
<evidence type="ECO:0000313" key="1">
    <source>
        <dbReference type="EMBL" id="KAA9016880.1"/>
    </source>
</evidence>
<gene>
    <name evidence="2" type="ORF">F4U95_11630</name>
    <name evidence="1" type="ORF">F4U96_11685</name>
</gene>
<comment type="caution">
    <text evidence="2">The sequence shown here is derived from an EMBL/GenBank/DDBJ whole genome shotgun (WGS) entry which is preliminary data.</text>
</comment>
<sequence length="335" mass="36423">MSGWTEDGLIRSWRALAEPQGDEEWRLVSLTNIGLVTVQAGRHFPDSREALVVAFPSGWLGKSTGLPDGRGFEAAMIGGHAAFMGNDVVALIRRVEGAFDLFAIMAVDLLRFLDDRKAQDGRALVAAFLQRVREWQAFMSRGSRPLSQEAQAGLYGELATLRLLADVMPGSLPFDSWKGPMHSAQDFHLGSGALEVKTTSTSDAFKARINSIEQLDSERQPMFVGAVRLADDPAGISLSSLVALMRDLADGRGMRRAFDAMLVLGGYYDEHASLYERPFIVSEFRCFAVEEEFPALRRAALPAQITAATYTLDLSSVPQPDVGLSGALSALGIIE</sequence>